<dbReference type="InterPro" id="IPR013883">
    <property type="entry name" value="TF_Iwr1_dom"/>
</dbReference>
<name>A0AAF0F3R1_9BASI</name>
<evidence type="ECO:0000256" key="9">
    <source>
        <dbReference type="ARBA" id="ARBA00023242"/>
    </source>
</evidence>
<evidence type="ECO:0000313" key="12">
    <source>
        <dbReference type="EMBL" id="WFD40082.1"/>
    </source>
</evidence>
<comment type="function">
    <text evidence="1">Directs RNA polymerase II nuclear import.</text>
</comment>
<comment type="similarity">
    <text evidence="4">Belongs to the IWR1/SLC7A6OS family.</text>
</comment>
<evidence type="ECO:0000256" key="6">
    <source>
        <dbReference type="ARBA" id="ARBA00022448"/>
    </source>
</evidence>
<feature type="region of interest" description="Disordered" evidence="10">
    <location>
        <begin position="49"/>
        <end position="76"/>
    </location>
</feature>
<evidence type="ECO:0000256" key="3">
    <source>
        <dbReference type="ARBA" id="ARBA00004496"/>
    </source>
</evidence>
<feature type="region of interest" description="Disordered" evidence="10">
    <location>
        <begin position="270"/>
        <end position="314"/>
    </location>
</feature>
<keyword evidence="9" id="KW-0539">Nucleus</keyword>
<dbReference type="InterPro" id="IPR040218">
    <property type="entry name" value="SLC7A6OS"/>
</dbReference>
<dbReference type="PANTHER" id="PTHR31196">
    <property type="entry name" value="RNA POLYMERASE II NUCLEAR LOCALIZATION PROTEIN SLC7A6OS-RELATED"/>
    <property type="match status" value="1"/>
</dbReference>
<evidence type="ECO:0000256" key="7">
    <source>
        <dbReference type="ARBA" id="ARBA00022490"/>
    </source>
</evidence>
<keyword evidence="8" id="KW-0653">Protein transport</keyword>
<feature type="region of interest" description="Disordered" evidence="10">
    <location>
        <begin position="99"/>
        <end position="134"/>
    </location>
</feature>
<evidence type="ECO:0000256" key="5">
    <source>
        <dbReference type="ARBA" id="ARBA00017036"/>
    </source>
</evidence>
<organism evidence="12 13">
    <name type="scientific">Malassezia japonica</name>
    <dbReference type="NCBI Taxonomy" id="223818"/>
    <lineage>
        <taxon>Eukaryota</taxon>
        <taxon>Fungi</taxon>
        <taxon>Dikarya</taxon>
        <taxon>Basidiomycota</taxon>
        <taxon>Ustilaginomycotina</taxon>
        <taxon>Malasseziomycetes</taxon>
        <taxon>Malasseziales</taxon>
        <taxon>Malasseziaceae</taxon>
        <taxon>Malassezia</taxon>
    </lineage>
</organism>
<feature type="compositionally biased region" description="Acidic residues" evidence="10">
    <location>
        <begin position="281"/>
        <end position="314"/>
    </location>
</feature>
<proteinExistence type="inferred from homology"/>
<evidence type="ECO:0000313" key="13">
    <source>
        <dbReference type="Proteomes" id="UP001217754"/>
    </source>
</evidence>
<accession>A0AAF0F3R1</accession>
<protein>
    <recommendedName>
        <fullName evidence="5">Probable RNA polymerase II nuclear localization protein SLC7A6OS</fullName>
    </recommendedName>
</protein>
<gene>
    <name evidence="12" type="ORF">MJAP1_003066</name>
</gene>
<keyword evidence="6" id="KW-0813">Transport</keyword>
<comment type="subcellular location">
    <subcellularLocation>
        <location evidence="3">Cytoplasm</location>
    </subcellularLocation>
    <subcellularLocation>
        <location evidence="2">Nucleus</location>
    </subcellularLocation>
</comment>
<feature type="domain" description="Transcription factor Iwr1" evidence="11">
    <location>
        <begin position="281"/>
        <end position="299"/>
    </location>
</feature>
<dbReference type="PANTHER" id="PTHR31196:SF2">
    <property type="entry name" value="RNA POLYMERASE II NUCLEAR LOCALIZATION PROTEIN SLC7A6OS-RELATED"/>
    <property type="match status" value="1"/>
</dbReference>
<feature type="compositionally biased region" description="Polar residues" evidence="10">
    <location>
        <begin position="118"/>
        <end position="130"/>
    </location>
</feature>
<feature type="region of interest" description="Disordered" evidence="10">
    <location>
        <begin position="1"/>
        <end position="24"/>
    </location>
</feature>
<dbReference type="Pfam" id="PF08574">
    <property type="entry name" value="Iwr1"/>
    <property type="match status" value="1"/>
</dbReference>
<evidence type="ECO:0000256" key="10">
    <source>
        <dbReference type="SAM" id="MobiDB-lite"/>
    </source>
</evidence>
<dbReference type="RefSeq" id="XP_060122979.1">
    <property type="nucleotide sequence ID" value="XM_060266996.1"/>
</dbReference>
<evidence type="ECO:0000259" key="11">
    <source>
        <dbReference type="Pfam" id="PF08574"/>
    </source>
</evidence>
<dbReference type="GO" id="GO:0005634">
    <property type="term" value="C:nucleus"/>
    <property type="evidence" value="ECO:0007669"/>
    <property type="project" value="UniProtKB-SubCell"/>
</dbReference>
<dbReference type="Proteomes" id="UP001217754">
    <property type="component" value="Chromosome 5"/>
</dbReference>
<evidence type="ECO:0000256" key="8">
    <source>
        <dbReference type="ARBA" id="ARBA00022927"/>
    </source>
</evidence>
<keyword evidence="7" id="KW-0963">Cytoplasm</keyword>
<keyword evidence="13" id="KW-1185">Reference proteome</keyword>
<evidence type="ECO:0000256" key="1">
    <source>
        <dbReference type="ARBA" id="ARBA00003202"/>
    </source>
</evidence>
<dbReference type="AlphaFoldDB" id="A0AAF0F3R1"/>
<feature type="region of interest" description="Disordered" evidence="10">
    <location>
        <begin position="161"/>
        <end position="212"/>
    </location>
</feature>
<dbReference type="GO" id="GO:0005737">
    <property type="term" value="C:cytoplasm"/>
    <property type="evidence" value="ECO:0007669"/>
    <property type="project" value="UniProtKB-SubCell"/>
</dbReference>
<feature type="compositionally biased region" description="Basic and acidic residues" evidence="10">
    <location>
        <begin position="14"/>
        <end position="24"/>
    </location>
</feature>
<dbReference type="EMBL" id="CP119962">
    <property type="protein sequence ID" value="WFD40082.1"/>
    <property type="molecule type" value="Genomic_DNA"/>
</dbReference>
<sequence>MAHDACSAALAVQDKAKGAGDGAPRDTILRVKRKRDEDPIDAFVVQLGTVPGAKQPRPTARGGQEPGMFRLRETVPKPLNDAARVIEAEWDASRRKIAIKRKRDGHEEDDQAQRKKTWTASSTIQPSQAEPSKEAEKYVYDIYYRETVPLHWKLPANKEESKKAVEKHKPPAIGRVARVGPPQVGRASEPAKASYSPVPLPRHTPSATSAPGFEHLSALSTEHAPDWEEDWDEADFIPVFLRPSVDEEGRTTVVPISSTGQRLAEAQLVHEELRAPPSMLGEDEDSNDEDYFGNDYPDRDEWEENSDTSEEPDS</sequence>
<dbReference type="GeneID" id="85226717"/>
<dbReference type="GO" id="GO:0015031">
    <property type="term" value="P:protein transport"/>
    <property type="evidence" value="ECO:0007669"/>
    <property type="project" value="UniProtKB-KW"/>
</dbReference>
<evidence type="ECO:0000256" key="4">
    <source>
        <dbReference type="ARBA" id="ARBA00010218"/>
    </source>
</evidence>
<reference evidence="12" key="1">
    <citation type="submission" date="2023-03" db="EMBL/GenBank/DDBJ databases">
        <title>Mating type loci evolution in Malassezia.</title>
        <authorList>
            <person name="Coelho M.A."/>
        </authorList>
    </citation>
    <scope>NUCLEOTIDE SEQUENCE</scope>
    <source>
        <strain evidence="12">CBS 9431</strain>
    </source>
</reference>
<evidence type="ECO:0000256" key="2">
    <source>
        <dbReference type="ARBA" id="ARBA00004123"/>
    </source>
</evidence>